<dbReference type="Proteomes" id="UP000316609">
    <property type="component" value="Unassembled WGS sequence"/>
</dbReference>
<evidence type="ECO:0000313" key="6">
    <source>
        <dbReference type="EMBL" id="TMQ62320.1"/>
    </source>
</evidence>
<evidence type="ECO:0000256" key="4">
    <source>
        <dbReference type="ARBA" id="ARBA00022833"/>
    </source>
</evidence>
<sequence>MRVADMNWMQVEAVLEHEDRAVLPLGSTEQHAYLSLATDSILAERVATAAAEPLGVPVFPVVSYGITPYFTAYPGTVTLRSATFLSLVREILDGISEAGFRRILIVNGHGGNAPAQALAAEWATEHPGARIKFHNWWNAPRTIAKVREIDPKASHASWMESFPWTRVEGVTVPRESKPMVDLTRLSSLDPRETRSLLGDGSFGGLHRRSDDEILAVWEVAIQETRELLAGGWS</sequence>
<dbReference type="PANTHER" id="PTHR35005">
    <property type="entry name" value="3-DEHYDRO-SCYLLO-INOSOSE HYDROLASE"/>
    <property type="match status" value="1"/>
</dbReference>
<dbReference type="SUPFAM" id="SSF102215">
    <property type="entry name" value="Creatininase"/>
    <property type="match status" value="1"/>
</dbReference>
<accession>A0A538TFB8</accession>
<keyword evidence="4" id="KW-0862">Zinc</keyword>
<name>A0A538TFB8_UNCEI</name>
<keyword evidence="3" id="KW-0378">Hydrolase</keyword>
<dbReference type="GO" id="GO:0046872">
    <property type="term" value="F:metal ion binding"/>
    <property type="evidence" value="ECO:0007669"/>
    <property type="project" value="UniProtKB-KW"/>
</dbReference>
<dbReference type="InterPro" id="IPR003785">
    <property type="entry name" value="Creatininase/forma_Hydrolase"/>
</dbReference>
<keyword evidence="2" id="KW-0479">Metal-binding</keyword>
<evidence type="ECO:0000256" key="5">
    <source>
        <dbReference type="ARBA" id="ARBA00024029"/>
    </source>
</evidence>
<dbReference type="GO" id="GO:0009231">
    <property type="term" value="P:riboflavin biosynthetic process"/>
    <property type="evidence" value="ECO:0007669"/>
    <property type="project" value="TreeGrafter"/>
</dbReference>
<evidence type="ECO:0000256" key="3">
    <source>
        <dbReference type="ARBA" id="ARBA00022801"/>
    </source>
</evidence>
<protein>
    <submittedName>
        <fullName evidence="6">Creatininase family protein</fullName>
    </submittedName>
</protein>
<dbReference type="PANTHER" id="PTHR35005:SF1">
    <property type="entry name" value="2-AMINO-5-FORMYLAMINO-6-RIBOSYLAMINOPYRIMIDIN-4(3H)-ONE 5'-MONOPHOSPHATE DEFORMYLASE"/>
    <property type="match status" value="1"/>
</dbReference>
<dbReference type="Pfam" id="PF02633">
    <property type="entry name" value="Creatininase"/>
    <property type="match status" value="1"/>
</dbReference>
<proteinExistence type="inferred from homology"/>
<gene>
    <name evidence="6" type="ORF">E6K78_11910</name>
</gene>
<organism evidence="6 7">
    <name type="scientific">Eiseniibacteriota bacterium</name>
    <dbReference type="NCBI Taxonomy" id="2212470"/>
    <lineage>
        <taxon>Bacteria</taxon>
        <taxon>Candidatus Eiseniibacteriota</taxon>
    </lineage>
</organism>
<evidence type="ECO:0000256" key="2">
    <source>
        <dbReference type="ARBA" id="ARBA00022723"/>
    </source>
</evidence>
<reference evidence="6 7" key="1">
    <citation type="journal article" date="2019" name="Nat. Microbiol.">
        <title>Mediterranean grassland soil C-N compound turnover is dependent on rainfall and depth, and is mediated by genomically divergent microorganisms.</title>
        <authorList>
            <person name="Diamond S."/>
            <person name="Andeer P.F."/>
            <person name="Li Z."/>
            <person name="Crits-Christoph A."/>
            <person name="Burstein D."/>
            <person name="Anantharaman K."/>
            <person name="Lane K.R."/>
            <person name="Thomas B.C."/>
            <person name="Pan C."/>
            <person name="Northen T.R."/>
            <person name="Banfield J.F."/>
        </authorList>
    </citation>
    <scope>NUCLEOTIDE SEQUENCE [LARGE SCALE GENOMIC DNA]</scope>
    <source>
        <strain evidence="6">WS_8</strain>
    </source>
</reference>
<dbReference type="GO" id="GO:0016811">
    <property type="term" value="F:hydrolase activity, acting on carbon-nitrogen (but not peptide) bonds, in linear amides"/>
    <property type="evidence" value="ECO:0007669"/>
    <property type="project" value="TreeGrafter"/>
</dbReference>
<dbReference type="AlphaFoldDB" id="A0A538TFB8"/>
<dbReference type="EMBL" id="VBOY01000142">
    <property type="protein sequence ID" value="TMQ62320.1"/>
    <property type="molecule type" value="Genomic_DNA"/>
</dbReference>
<comment type="cofactor">
    <cofactor evidence="1">
        <name>Zn(2+)</name>
        <dbReference type="ChEBI" id="CHEBI:29105"/>
    </cofactor>
</comment>
<dbReference type="Gene3D" id="3.40.50.10310">
    <property type="entry name" value="Creatininase"/>
    <property type="match status" value="1"/>
</dbReference>
<dbReference type="InterPro" id="IPR024087">
    <property type="entry name" value="Creatininase-like_sf"/>
</dbReference>
<evidence type="ECO:0000313" key="7">
    <source>
        <dbReference type="Proteomes" id="UP000316609"/>
    </source>
</evidence>
<comment type="caution">
    <text evidence="6">The sequence shown here is derived from an EMBL/GenBank/DDBJ whole genome shotgun (WGS) entry which is preliminary data.</text>
</comment>
<evidence type="ECO:0000256" key="1">
    <source>
        <dbReference type="ARBA" id="ARBA00001947"/>
    </source>
</evidence>
<comment type="similarity">
    <text evidence="5">Belongs to the creatininase superfamily.</text>
</comment>